<keyword evidence="5 7" id="KW-0472">Membrane</keyword>
<dbReference type="EMBL" id="WVTA01000003">
    <property type="protein sequence ID" value="KAK3214503.1"/>
    <property type="molecule type" value="Genomic_DNA"/>
</dbReference>
<evidence type="ECO:0000313" key="10">
    <source>
        <dbReference type="Proteomes" id="UP001280581"/>
    </source>
</evidence>
<dbReference type="GO" id="GO:0005351">
    <property type="term" value="F:carbohydrate:proton symporter activity"/>
    <property type="evidence" value="ECO:0007669"/>
    <property type="project" value="TreeGrafter"/>
</dbReference>
<keyword evidence="4 7" id="KW-1133">Transmembrane helix</keyword>
<comment type="similarity">
    <text evidence="2">Belongs to the major facilitator superfamily. Sugar transporter (TC 2.A.1.1) family.</text>
</comment>
<evidence type="ECO:0000256" key="1">
    <source>
        <dbReference type="ARBA" id="ARBA00004141"/>
    </source>
</evidence>
<evidence type="ECO:0000256" key="7">
    <source>
        <dbReference type="SAM" id="Phobius"/>
    </source>
</evidence>
<dbReference type="PANTHER" id="PTHR48022">
    <property type="entry name" value="PLASTIDIC GLUCOSE TRANSPORTER 4"/>
    <property type="match status" value="1"/>
</dbReference>
<dbReference type="InterPro" id="IPR050360">
    <property type="entry name" value="MFS_Sugar_Transporters"/>
</dbReference>
<dbReference type="Proteomes" id="UP001280581">
    <property type="component" value="Unassembled WGS sequence"/>
</dbReference>
<dbReference type="Gene3D" id="1.20.1250.20">
    <property type="entry name" value="MFS general substrate transporter like domains"/>
    <property type="match status" value="1"/>
</dbReference>
<feature type="transmembrane region" description="Helical" evidence="7">
    <location>
        <begin position="164"/>
        <end position="182"/>
    </location>
</feature>
<comment type="subcellular location">
    <subcellularLocation>
        <location evidence="1">Membrane</location>
        <topology evidence="1">Multi-pass membrane protein</topology>
    </subcellularLocation>
</comment>
<evidence type="ECO:0000313" key="9">
    <source>
        <dbReference type="EMBL" id="KAK3214503.1"/>
    </source>
</evidence>
<keyword evidence="10" id="KW-1185">Reference proteome</keyword>
<feature type="transmembrane region" description="Helical" evidence="7">
    <location>
        <begin position="224"/>
        <end position="247"/>
    </location>
</feature>
<gene>
    <name evidence="9" type="ORF">GRF29_19g362440</name>
</gene>
<evidence type="ECO:0000259" key="8">
    <source>
        <dbReference type="PROSITE" id="PS50850"/>
    </source>
</evidence>
<dbReference type="GO" id="GO:0016020">
    <property type="term" value="C:membrane"/>
    <property type="evidence" value="ECO:0007669"/>
    <property type="project" value="UniProtKB-SubCell"/>
</dbReference>
<proteinExistence type="inferred from homology"/>
<feature type="region of interest" description="Disordered" evidence="6">
    <location>
        <begin position="368"/>
        <end position="394"/>
    </location>
</feature>
<dbReference type="Pfam" id="PF00083">
    <property type="entry name" value="Sugar_tr"/>
    <property type="match status" value="1"/>
</dbReference>
<sequence>MTSLFNALYFVGSLVAAGVSFGTQHLNSDWAWRIPSLLQAGPSMLQIVFIFFIPESPRFLISKDKRDEAYSILVHYHAEGNSQSDFALAEMAQIESTIRLEMQYSQRSWFDMISTPGMRKRVLVGSFLGLFTQWSGNTLISYYLSELLQLIGYKDPAFKGKLNVGLSGWNLINAVAVSLLVRRFPRRKMYLTCAISLLCCYVGWTAAMQQFLDRRSHIAAKITIFFIFAYQPCYNIGYNALTYTFLVELFPFAQRARGITIFQFFGRGAGFFTTFVNPIGLVFIYFMFPETYGRTLEELAFLFEHDQRAEEVRQRVEKQLQREQLGDFDFDFDKGSVNRRSDTPLMPSPRVRTVITAGGKDRVIGEAWESGGWAGEPERGESDAFRGQARWPGH</sequence>
<feature type="transmembrane region" description="Helical" evidence="7">
    <location>
        <begin position="32"/>
        <end position="53"/>
    </location>
</feature>
<protein>
    <recommendedName>
        <fullName evidence="8">Major facilitator superfamily (MFS) profile domain-containing protein</fullName>
    </recommendedName>
</protein>
<evidence type="ECO:0000256" key="3">
    <source>
        <dbReference type="ARBA" id="ARBA00022692"/>
    </source>
</evidence>
<feature type="transmembrane region" description="Helical" evidence="7">
    <location>
        <begin position="122"/>
        <end position="144"/>
    </location>
</feature>
<feature type="transmembrane region" description="Helical" evidence="7">
    <location>
        <begin position="268"/>
        <end position="288"/>
    </location>
</feature>
<dbReference type="PANTHER" id="PTHR48022:SF29">
    <property type="entry name" value="SUGAR TRANSPORTER, PUTATIVE (AFU_ORTHOLOGUE AFUA_6G14500)-RELATED"/>
    <property type="match status" value="1"/>
</dbReference>
<comment type="caution">
    <text evidence="9">The sequence shown here is derived from an EMBL/GenBank/DDBJ whole genome shotgun (WGS) entry which is preliminary data.</text>
</comment>
<evidence type="ECO:0000256" key="6">
    <source>
        <dbReference type="SAM" id="MobiDB-lite"/>
    </source>
</evidence>
<dbReference type="InterPro" id="IPR020846">
    <property type="entry name" value="MFS_dom"/>
</dbReference>
<accession>A0AAN6M286</accession>
<dbReference type="PROSITE" id="PS50850">
    <property type="entry name" value="MFS"/>
    <property type="match status" value="1"/>
</dbReference>
<dbReference type="SUPFAM" id="SSF103473">
    <property type="entry name" value="MFS general substrate transporter"/>
    <property type="match status" value="1"/>
</dbReference>
<feature type="domain" description="Major facilitator superfamily (MFS) profile" evidence="8">
    <location>
        <begin position="1"/>
        <end position="308"/>
    </location>
</feature>
<dbReference type="AlphaFoldDB" id="A0AAN6M286"/>
<dbReference type="InterPro" id="IPR036259">
    <property type="entry name" value="MFS_trans_sf"/>
</dbReference>
<evidence type="ECO:0000256" key="2">
    <source>
        <dbReference type="ARBA" id="ARBA00010992"/>
    </source>
</evidence>
<feature type="transmembrane region" description="Helical" evidence="7">
    <location>
        <begin position="189"/>
        <end position="212"/>
    </location>
</feature>
<evidence type="ECO:0000256" key="5">
    <source>
        <dbReference type="ARBA" id="ARBA00023136"/>
    </source>
</evidence>
<keyword evidence="3 7" id="KW-0812">Transmembrane</keyword>
<name>A0AAN6M286_9PLEO</name>
<evidence type="ECO:0000256" key="4">
    <source>
        <dbReference type="ARBA" id="ARBA00022989"/>
    </source>
</evidence>
<dbReference type="InterPro" id="IPR005828">
    <property type="entry name" value="MFS_sugar_transport-like"/>
</dbReference>
<organism evidence="9 10">
    <name type="scientific">Pseudopithomyces chartarum</name>
    <dbReference type="NCBI Taxonomy" id="1892770"/>
    <lineage>
        <taxon>Eukaryota</taxon>
        <taxon>Fungi</taxon>
        <taxon>Dikarya</taxon>
        <taxon>Ascomycota</taxon>
        <taxon>Pezizomycotina</taxon>
        <taxon>Dothideomycetes</taxon>
        <taxon>Pleosporomycetidae</taxon>
        <taxon>Pleosporales</taxon>
        <taxon>Massarineae</taxon>
        <taxon>Didymosphaeriaceae</taxon>
        <taxon>Pseudopithomyces</taxon>
    </lineage>
</organism>
<reference evidence="9 10" key="1">
    <citation type="submission" date="2021-02" db="EMBL/GenBank/DDBJ databases">
        <title>Genome assembly of Pseudopithomyces chartarum.</title>
        <authorList>
            <person name="Jauregui R."/>
            <person name="Singh J."/>
            <person name="Voisey C."/>
        </authorList>
    </citation>
    <scope>NUCLEOTIDE SEQUENCE [LARGE SCALE GENOMIC DNA]</scope>
    <source>
        <strain evidence="9 10">AGR01</strain>
    </source>
</reference>